<dbReference type="EMBL" id="JBHSMX010000043">
    <property type="protein sequence ID" value="MFC5522540.1"/>
    <property type="molecule type" value="Genomic_DNA"/>
</dbReference>
<gene>
    <name evidence="2" type="ORF">ACFPP7_16735</name>
</gene>
<dbReference type="Pfam" id="PF09983">
    <property type="entry name" value="JetD_C"/>
    <property type="match status" value="1"/>
</dbReference>
<organism evidence="2 3">
    <name type="scientific">Polaromonas jejuensis</name>
    <dbReference type="NCBI Taxonomy" id="457502"/>
    <lineage>
        <taxon>Bacteria</taxon>
        <taxon>Pseudomonadati</taxon>
        <taxon>Pseudomonadota</taxon>
        <taxon>Betaproteobacteria</taxon>
        <taxon>Burkholderiales</taxon>
        <taxon>Comamonadaceae</taxon>
        <taxon>Polaromonas</taxon>
    </lineage>
</organism>
<dbReference type="RefSeq" id="WP_068836230.1">
    <property type="nucleotide sequence ID" value="NZ_JBHSMX010000043.1"/>
</dbReference>
<comment type="caution">
    <text evidence="2">The sequence shown here is derived from an EMBL/GenBank/DDBJ whole genome shotgun (WGS) entry which is preliminary data.</text>
</comment>
<evidence type="ECO:0000313" key="2">
    <source>
        <dbReference type="EMBL" id="MFC5522540.1"/>
    </source>
</evidence>
<dbReference type="Gene3D" id="3.40.1360.10">
    <property type="match status" value="1"/>
</dbReference>
<reference evidence="3" key="1">
    <citation type="journal article" date="2019" name="Int. J. Syst. Evol. Microbiol.">
        <title>The Global Catalogue of Microorganisms (GCM) 10K type strain sequencing project: providing services to taxonomists for standard genome sequencing and annotation.</title>
        <authorList>
            <consortium name="The Broad Institute Genomics Platform"/>
            <consortium name="The Broad Institute Genome Sequencing Center for Infectious Disease"/>
            <person name="Wu L."/>
            <person name="Ma J."/>
        </authorList>
    </citation>
    <scope>NUCLEOTIDE SEQUENCE [LARGE SCALE GENOMIC DNA]</scope>
    <source>
        <strain evidence="3">CGMCC 4.7277</strain>
    </source>
</reference>
<proteinExistence type="predicted"/>
<feature type="domain" description="Wadjet protein JetD C-terminal" evidence="1">
    <location>
        <begin position="236"/>
        <end position="328"/>
    </location>
</feature>
<keyword evidence="3" id="KW-1185">Reference proteome</keyword>
<name>A0ABW0QCN8_9BURK</name>
<evidence type="ECO:0000313" key="3">
    <source>
        <dbReference type="Proteomes" id="UP001596084"/>
    </source>
</evidence>
<dbReference type="Proteomes" id="UP001596084">
    <property type="component" value="Unassembled WGS sequence"/>
</dbReference>
<protein>
    <submittedName>
        <fullName evidence="2">Wadjet anti-phage system protein JetD domain-containing protein</fullName>
    </submittedName>
</protein>
<sequence length="393" mass="43035">MSAVAIAKDLLAKLLDAGNKHAAGARARAPALTAMHLKPYSELRSWQHKQECDETFMAARDAGAVKLQRDRLNPKDGLFERIDLVDVQALARFLGRSTYANQLAQAIGQLEPLKAEFPVILEVIGRWTGMAKVRGLGPQDAGAWIDAAKTIRACAARSQDAVAAPVREFSARLLLDSKRIEALTSQLDVLLSGSIEESPRASTQVWQELGLFREEHPVLLAGHVYIARDRSTSLIDAPYMGLPAATIQGVASTVIEVITIENKTTFHSEAKRRQDDKVLLIYTAGMPSPAWRAMYERLLGSLPPTTPINHWGDVDEGGFRIASTIAAVARAAGFSLQPYGMSPEDVPLEMRVRASARTLERIHHFACAAGWPELGQAMRDAEFVAEQEALERE</sequence>
<dbReference type="InterPro" id="IPR024534">
    <property type="entry name" value="JetD_C"/>
</dbReference>
<accession>A0ABW0QCN8</accession>
<evidence type="ECO:0000259" key="1">
    <source>
        <dbReference type="Pfam" id="PF09983"/>
    </source>
</evidence>